<keyword evidence="3 5" id="KW-0732">Signal</keyword>
<evidence type="ECO:0000256" key="3">
    <source>
        <dbReference type="ARBA" id="ARBA00022729"/>
    </source>
</evidence>
<organism evidence="6 7">
    <name type="scientific">Halalkalibacter kiskunsagensis</name>
    <dbReference type="NCBI Taxonomy" id="1548599"/>
    <lineage>
        <taxon>Bacteria</taxon>
        <taxon>Bacillati</taxon>
        <taxon>Bacillota</taxon>
        <taxon>Bacilli</taxon>
        <taxon>Bacillales</taxon>
        <taxon>Bacillaceae</taxon>
        <taxon>Halalkalibacter</taxon>
    </lineage>
</organism>
<evidence type="ECO:0000313" key="7">
    <source>
        <dbReference type="Proteomes" id="UP001589838"/>
    </source>
</evidence>
<name>A0ABV6KCX0_9BACI</name>
<dbReference type="InterPro" id="IPR026045">
    <property type="entry name" value="Ferric-bd"/>
</dbReference>
<dbReference type="EMBL" id="JBHLUX010000008">
    <property type="protein sequence ID" value="MFC0469696.1"/>
    <property type="molecule type" value="Genomic_DNA"/>
</dbReference>
<protein>
    <submittedName>
        <fullName evidence="6">Fe(3+) ABC transporter substrate-binding protein</fullName>
    </submittedName>
</protein>
<evidence type="ECO:0000256" key="2">
    <source>
        <dbReference type="ARBA" id="ARBA00022496"/>
    </source>
</evidence>
<dbReference type="PIRSF" id="PIRSF002825">
    <property type="entry name" value="CfbpA"/>
    <property type="match status" value="1"/>
</dbReference>
<feature type="chain" id="PRO_5047027359" evidence="5">
    <location>
        <begin position="19"/>
        <end position="372"/>
    </location>
</feature>
<keyword evidence="7" id="KW-1185">Reference proteome</keyword>
<keyword evidence="2" id="KW-0813">Transport</keyword>
<feature type="compositionally biased region" description="Acidic residues" evidence="4">
    <location>
        <begin position="29"/>
        <end position="56"/>
    </location>
</feature>
<dbReference type="SUPFAM" id="SSF53850">
    <property type="entry name" value="Periplasmic binding protein-like II"/>
    <property type="match status" value="1"/>
</dbReference>
<dbReference type="InterPro" id="IPR006059">
    <property type="entry name" value="SBP"/>
</dbReference>
<dbReference type="PANTHER" id="PTHR30006">
    <property type="entry name" value="THIAMINE-BINDING PERIPLASMIC PROTEIN-RELATED"/>
    <property type="match status" value="1"/>
</dbReference>
<dbReference type="PANTHER" id="PTHR30006:SF15">
    <property type="entry name" value="IRON-UTILIZATION PERIPLASMIC PROTEIN"/>
    <property type="match status" value="1"/>
</dbReference>
<accession>A0ABV6KCX0</accession>
<evidence type="ECO:0000256" key="1">
    <source>
        <dbReference type="ARBA" id="ARBA00008520"/>
    </source>
</evidence>
<keyword evidence="2" id="KW-0408">Iron</keyword>
<keyword evidence="2" id="KW-0406">Ion transport</keyword>
<dbReference type="Proteomes" id="UP001589838">
    <property type="component" value="Unassembled WGS sequence"/>
</dbReference>
<comment type="caution">
    <text evidence="6">The sequence shown here is derived from an EMBL/GenBank/DDBJ whole genome shotgun (WGS) entry which is preliminary data.</text>
</comment>
<comment type="similarity">
    <text evidence="1">Belongs to the bacterial solute-binding protein 1 family.</text>
</comment>
<dbReference type="RefSeq" id="WP_335962217.1">
    <property type="nucleotide sequence ID" value="NZ_JAXBLX010000025.1"/>
</dbReference>
<proteinExistence type="inferred from homology"/>
<evidence type="ECO:0000313" key="6">
    <source>
        <dbReference type="EMBL" id="MFC0469696.1"/>
    </source>
</evidence>
<keyword evidence="2" id="KW-0410">Iron transport</keyword>
<evidence type="ECO:0000256" key="4">
    <source>
        <dbReference type="SAM" id="MobiDB-lite"/>
    </source>
</evidence>
<dbReference type="CDD" id="cd13542">
    <property type="entry name" value="PBP2_FutA1_ilke"/>
    <property type="match status" value="1"/>
</dbReference>
<gene>
    <name evidence="6" type="ORF">ACFFHM_03900</name>
</gene>
<dbReference type="Pfam" id="PF13416">
    <property type="entry name" value="SBP_bac_8"/>
    <property type="match status" value="1"/>
</dbReference>
<feature type="region of interest" description="Disordered" evidence="4">
    <location>
        <begin position="28"/>
        <end position="58"/>
    </location>
</feature>
<reference evidence="6 7" key="1">
    <citation type="submission" date="2024-09" db="EMBL/GenBank/DDBJ databases">
        <authorList>
            <person name="Sun Q."/>
            <person name="Mori K."/>
        </authorList>
    </citation>
    <scope>NUCLEOTIDE SEQUENCE [LARGE SCALE GENOMIC DNA]</scope>
    <source>
        <strain evidence="6 7">NCAIM B.02610</strain>
    </source>
</reference>
<feature type="signal peptide" evidence="5">
    <location>
        <begin position="1"/>
        <end position="18"/>
    </location>
</feature>
<evidence type="ECO:0000256" key="5">
    <source>
        <dbReference type="SAM" id="SignalP"/>
    </source>
</evidence>
<sequence length="372" mass="41102">MSKALKIMLFALMSLALAVVTACGANDESAPETEEVETEQDENEVANEEAAGDEAGGEVNLYTSRHYESDQELYKLFEEQTGIKVNVVEGKGDELIERLNIEGESTEADLFITADAGNLHVASESDLLQPVESEVLASNIPEKLRDVDNEWFGLTKRARVIVYAKDRVDPAELSTYEALTEPEWEGRVTVRESNNMYNVSLLASLIEINGEEEALSWTEGIVNNMARAPQGNDRDQAKAIVAGEGDVAIMNTYYIGTMLHSEDAEEVKVAESVGVFFPNQETTGTHINISGIALTKHAQNKESAIKLMEFLTSEESQESFSAANNEYPVNPNVEPNELLKSWGEFKEQDINLSVLGENQQQAIRLFDQAGWK</sequence>
<dbReference type="PROSITE" id="PS51257">
    <property type="entry name" value="PROKAR_LIPOPROTEIN"/>
    <property type="match status" value="1"/>
</dbReference>
<dbReference type="Gene3D" id="3.40.190.10">
    <property type="entry name" value="Periplasmic binding protein-like II"/>
    <property type="match status" value="2"/>
</dbReference>